<dbReference type="PANTHER" id="PTHR37994">
    <property type="entry name" value="ARAE_2_N DOMAIN-CONTAINING PROTEIN-RELATED"/>
    <property type="match status" value="1"/>
</dbReference>
<protein>
    <submittedName>
        <fullName evidence="8">Uncharacterized protein</fullName>
    </submittedName>
</protein>
<evidence type="ECO:0000256" key="5">
    <source>
        <dbReference type="SAM" id="Phobius"/>
    </source>
</evidence>
<evidence type="ECO:0000256" key="1">
    <source>
        <dbReference type="ARBA" id="ARBA00004141"/>
    </source>
</evidence>
<dbReference type="AlphaFoldDB" id="M2P5M4"/>
<reference evidence="8 9" key="1">
    <citation type="journal article" date="2012" name="Proc. Natl. Acad. Sci. U.S.A.">
        <title>Comparative genomics of Ceriporiopsis subvermispora and Phanerochaete chrysosporium provide insight into selective ligninolysis.</title>
        <authorList>
            <person name="Fernandez-Fueyo E."/>
            <person name="Ruiz-Duenas F.J."/>
            <person name="Ferreira P."/>
            <person name="Floudas D."/>
            <person name="Hibbett D.S."/>
            <person name="Canessa P."/>
            <person name="Larrondo L.F."/>
            <person name="James T.Y."/>
            <person name="Seelenfreund D."/>
            <person name="Lobos S."/>
            <person name="Polanco R."/>
            <person name="Tello M."/>
            <person name="Honda Y."/>
            <person name="Watanabe T."/>
            <person name="Watanabe T."/>
            <person name="Ryu J.S."/>
            <person name="Kubicek C.P."/>
            <person name="Schmoll M."/>
            <person name="Gaskell J."/>
            <person name="Hammel K.E."/>
            <person name="St John F.J."/>
            <person name="Vanden Wymelenberg A."/>
            <person name="Sabat G."/>
            <person name="Splinter BonDurant S."/>
            <person name="Syed K."/>
            <person name="Yadav J.S."/>
            <person name="Doddapaneni H."/>
            <person name="Subramanian V."/>
            <person name="Lavin J.L."/>
            <person name="Oguiza J.A."/>
            <person name="Perez G."/>
            <person name="Pisabarro A.G."/>
            <person name="Ramirez L."/>
            <person name="Santoyo F."/>
            <person name="Master E."/>
            <person name="Coutinho P.M."/>
            <person name="Henrissat B."/>
            <person name="Lombard V."/>
            <person name="Magnuson J.K."/>
            <person name="Kuees U."/>
            <person name="Hori C."/>
            <person name="Igarashi K."/>
            <person name="Samejima M."/>
            <person name="Held B.W."/>
            <person name="Barry K.W."/>
            <person name="LaButti K.M."/>
            <person name="Lapidus A."/>
            <person name="Lindquist E.A."/>
            <person name="Lucas S.M."/>
            <person name="Riley R."/>
            <person name="Salamov A.A."/>
            <person name="Hoffmeister D."/>
            <person name="Schwenk D."/>
            <person name="Hadar Y."/>
            <person name="Yarden O."/>
            <person name="de Vries R.P."/>
            <person name="Wiebenga A."/>
            <person name="Stenlid J."/>
            <person name="Eastwood D."/>
            <person name="Grigoriev I.V."/>
            <person name="Berka R.M."/>
            <person name="Blanchette R.A."/>
            <person name="Kersten P."/>
            <person name="Martinez A.T."/>
            <person name="Vicuna R."/>
            <person name="Cullen D."/>
        </authorList>
    </citation>
    <scope>NUCLEOTIDE SEQUENCE [LARGE SCALE GENOMIC DNA]</scope>
    <source>
        <strain evidence="8 9">B</strain>
    </source>
</reference>
<dbReference type="Proteomes" id="UP000016930">
    <property type="component" value="Unassembled WGS sequence"/>
</dbReference>
<feature type="transmembrane region" description="Helical" evidence="5">
    <location>
        <begin position="20"/>
        <end position="40"/>
    </location>
</feature>
<accession>M2P5M4</accession>
<feature type="transmembrane region" description="Helical" evidence="5">
    <location>
        <begin position="46"/>
        <end position="64"/>
    </location>
</feature>
<feature type="domain" description="Integral membrane bound transporter" evidence="7">
    <location>
        <begin position="5"/>
        <end position="127"/>
    </location>
</feature>
<feature type="transmembrane region" description="Helical" evidence="5">
    <location>
        <begin position="76"/>
        <end position="93"/>
    </location>
</feature>
<dbReference type="HOGENOM" id="CLU_1122340_0_0_1"/>
<evidence type="ECO:0000256" key="2">
    <source>
        <dbReference type="ARBA" id="ARBA00022692"/>
    </source>
</evidence>
<gene>
    <name evidence="8" type="ORF">CERSUDRAFT_61081</name>
</gene>
<dbReference type="Pfam" id="PF10334">
    <property type="entry name" value="BRE4"/>
    <property type="match status" value="1"/>
</dbReference>
<evidence type="ECO:0000256" key="4">
    <source>
        <dbReference type="ARBA" id="ARBA00023136"/>
    </source>
</evidence>
<feature type="non-terminal residue" evidence="8">
    <location>
        <position position="1"/>
    </location>
</feature>
<dbReference type="OrthoDB" id="2274698at2759"/>
<sequence>LIMAQTTLNIYVSDQIFNYALRLLGTFVGALVGMVCWYIGSGHGNGSPYGMGASVAVFLLPLIFCRIFSPPQYLQGVVMSGATFTLVVGYSWLDEHIAVIGNVGKGWSVAWRRWVLVMIGCLASFVIMMLPPTSGRKAVRLRNASTISSLSYIYSHLMASWISDLRAGSDEKDHIQGHDWRVKFRGLICEAGEQLQALRAQTAIARWEGNIRGVWPKEDYERLVNVQAEMVGSLALVSVCSVGSRDKD</sequence>
<evidence type="ECO:0000313" key="9">
    <source>
        <dbReference type="Proteomes" id="UP000016930"/>
    </source>
</evidence>
<organism evidence="8 9">
    <name type="scientific">Ceriporiopsis subvermispora (strain B)</name>
    <name type="common">White-rot fungus</name>
    <name type="synonym">Gelatoporia subvermispora</name>
    <dbReference type="NCBI Taxonomy" id="914234"/>
    <lineage>
        <taxon>Eukaryota</taxon>
        <taxon>Fungi</taxon>
        <taxon>Dikarya</taxon>
        <taxon>Basidiomycota</taxon>
        <taxon>Agaricomycotina</taxon>
        <taxon>Agaricomycetes</taxon>
        <taxon>Polyporales</taxon>
        <taxon>Gelatoporiaceae</taxon>
        <taxon>Gelatoporia</taxon>
    </lineage>
</organism>
<keyword evidence="9" id="KW-1185">Reference proteome</keyword>
<proteinExistence type="predicted"/>
<feature type="domain" description="DUF2421" evidence="6">
    <location>
        <begin position="132"/>
        <end position="237"/>
    </location>
</feature>
<dbReference type="InterPro" id="IPR049453">
    <property type="entry name" value="Memb_transporter_dom"/>
</dbReference>
<evidence type="ECO:0000259" key="6">
    <source>
        <dbReference type="Pfam" id="PF10334"/>
    </source>
</evidence>
<comment type="subcellular location">
    <subcellularLocation>
        <location evidence="1">Membrane</location>
        <topology evidence="1">Multi-pass membrane protein</topology>
    </subcellularLocation>
</comment>
<dbReference type="STRING" id="914234.M2P5M4"/>
<dbReference type="PANTHER" id="PTHR37994:SF3">
    <property type="entry name" value="ER TRANSPORTER 6TM N-TERMINAL DOMAIN-CONTAINING PROTEIN"/>
    <property type="match status" value="1"/>
</dbReference>
<dbReference type="GO" id="GO:0016020">
    <property type="term" value="C:membrane"/>
    <property type="evidence" value="ECO:0007669"/>
    <property type="project" value="UniProtKB-SubCell"/>
</dbReference>
<keyword evidence="4 5" id="KW-0472">Membrane</keyword>
<dbReference type="InterPro" id="IPR018820">
    <property type="entry name" value="BRE4-related_DUF2421"/>
</dbReference>
<dbReference type="Pfam" id="PF13515">
    <property type="entry name" value="FUSC_2"/>
    <property type="match status" value="1"/>
</dbReference>
<evidence type="ECO:0000256" key="3">
    <source>
        <dbReference type="ARBA" id="ARBA00022989"/>
    </source>
</evidence>
<keyword evidence="3 5" id="KW-1133">Transmembrane helix</keyword>
<evidence type="ECO:0000313" key="8">
    <source>
        <dbReference type="EMBL" id="EMD30524.1"/>
    </source>
</evidence>
<evidence type="ECO:0000259" key="7">
    <source>
        <dbReference type="Pfam" id="PF13515"/>
    </source>
</evidence>
<feature type="transmembrane region" description="Helical" evidence="5">
    <location>
        <begin position="113"/>
        <end position="132"/>
    </location>
</feature>
<dbReference type="EMBL" id="KB446047">
    <property type="protein sequence ID" value="EMD30524.1"/>
    <property type="molecule type" value="Genomic_DNA"/>
</dbReference>
<keyword evidence="2 5" id="KW-0812">Transmembrane</keyword>
<name>M2P5M4_CERS8</name>